<feature type="domain" description="Tudor" evidence="2">
    <location>
        <begin position="66"/>
        <end position="124"/>
    </location>
</feature>
<feature type="compositionally biased region" description="Low complexity" evidence="1">
    <location>
        <begin position="952"/>
        <end position="981"/>
    </location>
</feature>
<feature type="compositionally biased region" description="Polar residues" evidence="1">
    <location>
        <begin position="847"/>
        <end position="858"/>
    </location>
</feature>
<evidence type="ECO:0000313" key="6">
    <source>
        <dbReference type="Proteomes" id="UP000663870"/>
    </source>
</evidence>
<dbReference type="Gene3D" id="2.40.50.90">
    <property type="match status" value="1"/>
</dbReference>
<dbReference type="PANTHER" id="PTHR22948">
    <property type="entry name" value="TUDOR DOMAIN CONTAINING PROTEIN"/>
    <property type="match status" value="1"/>
</dbReference>
<organism evidence="3 5">
    <name type="scientific">Rotaria sordida</name>
    <dbReference type="NCBI Taxonomy" id="392033"/>
    <lineage>
        <taxon>Eukaryota</taxon>
        <taxon>Metazoa</taxon>
        <taxon>Spiralia</taxon>
        <taxon>Gnathifera</taxon>
        <taxon>Rotifera</taxon>
        <taxon>Eurotatoria</taxon>
        <taxon>Bdelloidea</taxon>
        <taxon>Philodinida</taxon>
        <taxon>Philodinidae</taxon>
        <taxon>Rotaria</taxon>
    </lineage>
</organism>
<dbReference type="Proteomes" id="UP000663854">
    <property type="component" value="Unassembled WGS sequence"/>
</dbReference>
<keyword evidence="6" id="KW-1185">Reference proteome</keyword>
<dbReference type="Proteomes" id="UP000663870">
    <property type="component" value="Unassembled WGS sequence"/>
</dbReference>
<feature type="domain" description="Tudor" evidence="2">
    <location>
        <begin position="265"/>
        <end position="325"/>
    </location>
</feature>
<feature type="domain" description="Tudor" evidence="2">
    <location>
        <begin position="1551"/>
        <end position="1611"/>
    </location>
</feature>
<accession>A0A813VZP8</accession>
<dbReference type="InterPro" id="IPR002999">
    <property type="entry name" value="Tudor"/>
</dbReference>
<feature type="domain" description="Tudor" evidence="2">
    <location>
        <begin position="1723"/>
        <end position="1780"/>
    </location>
</feature>
<evidence type="ECO:0000313" key="4">
    <source>
        <dbReference type="EMBL" id="CAF1130058.1"/>
    </source>
</evidence>
<name>A0A813VZP8_9BILA</name>
<dbReference type="PANTHER" id="PTHR22948:SF29">
    <property type="entry name" value="FI02030P-RELATED"/>
    <property type="match status" value="1"/>
</dbReference>
<feature type="region of interest" description="Disordered" evidence="1">
    <location>
        <begin position="804"/>
        <end position="835"/>
    </location>
</feature>
<comment type="caution">
    <text evidence="3">The sequence shown here is derived from an EMBL/GenBank/DDBJ whole genome shotgun (WGS) entry which is preliminary data.</text>
</comment>
<feature type="compositionally biased region" description="Polar residues" evidence="1">
    <location>
        <begin position="1867"/>
        <end position="1879"/>
    </location>
</feature>
<feature type="compositionally biased region" description="Polar residues" evidence="1">
    <location>
        <begin position="1920"/>
        <end position="1935"/>
    </location>
</feature>
<feature type="compositionally biased region" description="Low complexity" evidence="1">
    <location>
        <begin position="913"/>
        <end position="930"/>
    </location>
</feature>
<feature type="region of interest" description="Disordered" evidence="1">
    <location>
        <begin position="1461"/>
        <end position="1499"/>
    </location>
</feature>
<dbReference type="SUPFAM" id="SSF63748">
    <property type="entry name" value="Tudor/PWWP/MBT"/>
    <property type="match status" value="7"/>
</dbReference>
<dbReference type="PROSITE" id="PS50304">
    <property type="entry name" value="TUDOR"/>
    <property type="match status" value="6"/>
</dbReference>
<dbReference type="EMBL" id="CAJNOL010000593">
    <property type="protein sequence ID" value="CAF1130058.1"/>
    <property type="molecule type" value="Genomic_DNA"/>
</dbReference>
<feature type="region of interest" description="Disordered" evidence="1">
    <location>
        <begin position="1920"/>
        <end position="1947"/>
    </location>
</feature>
<dbReference type="CDD" id="cd20379">
    <property type="entry name" value="Tudor_dTUD-like"/>
    <property type="match status" value="3"/>
</dbReference>
<feature type="compositionally biased region" description="Basic and acidic residues" evidence="1">
    <location>
        <begin position="899"/>
        <end position="912"/>
    </location>
</feature>
<reference evidence="3" key="1">
    <citation type="submission" date="2021-02" db="EMBL/GenBank/DDBJ databases">
        <authorList>
            <person name="Nowell W R."/>
        </authorList>
    </citation>
    <scope>NUCLEOTIDE SEQUENCE</scope>
</reference>
<dbReference type="InterPro" id="IPR050621">
    <property type="entry name" value="Tudor_domain_containing"/>
</dbReference>
<feature type="compositionally biased region" description="Basic and acidic residues" evidence="1">
    <location>
        <begin position="982"/>
        <end position="997"/>
    </location>
</feature>
<feature type="region of interest" description="Disordered" evidence="1">
    <location>
        <begin position="847"/>
        <end position="1029"/>
    </location>
</feature>
<feature type="region of interest" description="Disordered" evidence="1">
    <location>
        <begin position="730"/>
        <end position="790"/>
    </location>
</feature>
<dbReference type="SMART" id="SM00333">
    <property type="entry name" value="TUDOR"/>
    <property type="match status" value="7"/>
</dbReference>
<feature type="compositionally biased region" description="Gly residues" evidence="1">
    <location>
        <begin position="931"/>
        <end position="943"/>
    </location>
</feature>
<feature type="region of interest" description="Disordered" evidence="1">
    <location>
        <begin position="1860"/>
        <end position="1879"/>
    </location>
</feature>
<evidence type="ECO:0000259" key="2">
    <source>
        <dbReference type="PROSITE" id="PS50304"/>
    </source>
</evidence>
<evidence type="ECO:0000313" key="5">
    <source>
        <dbReference type="Proteomes" id="UP000663854"/>
    </source>
</evidence>
<protein>
    <recommendedName>
        <fullName evidence="2">Tudor domain-containing protein</fullName>
    </recommendedName>
</protein>
<dbReference type="Gene3D" id="2.30.30.140">
    <property type="match status" value="7"/>
</dbReference>
<gene>
    <name evidence="4" type="ORF">JXQ802_LOCUS20655</name>
    <name evidence="3" type="ORF">PYM288_LOCUS6950</name>
</gene>
<evidence type="ECO:0000256" key="1">
    <source>
        <dbReference type="SAM" id="MobiDB-lite"/>
    </source>
</evidence>
<evidence type="ECO:0000313" key="3">
    <source>
        <dbReference type="EMBL" id="CAF0848738.1"/>
    </source>
</evidence>
<feature type="domain" description="Tudor" evidence="2">
    <location>
        <begin position="1293"/>
        <end position="1358"/>
    </location>
</feature>
<feature type="compositionally biased region" description="Low complexity" evidence="1">
    <location>
        <begin position="804"/>
        <end position="819"/>
    </location>
</feature>
<dbReference type="InterPro" id="IPR035437">
    <property type="entry name" value="SNase_OB-fold_sf"/>
</dbReference>
<proteinExistence type="predicted"/>
<dbReference type="Pfam" id="PF00567">
    <property type="entry name" value="TUDOR"/>
    <property type="match status" value="7"/>
</dbReference>
<feature type="compositionally biased region" description="Polar residues" evidence="1">
    <location>
        <begin position="1477"/>
        <end position="1496"/>
    </location>
</feature>
<dbReference type="EMBL" id="CAJNOH010000080">
    <property type="protein sequence ID" value="CAF0848738.1"/>
    <property type="molecule type" value="Genomic_DNA"/>
</dbReference>
<feature type="domain" description="Tudor" evidence="2">
    <location>
        <begin position="1117"/>
        <end position="1174"/>
    </location>
</feature>
<sequence length="1947" mass="224105">MDKMDIPTLNHHVGSTERVFIAHVNDLNDFYLHSELVRDSLLKLGQELYDEYSEALTKNSLGINETLNIGDYCACPSESEDWYRGLIRQIDSNGHAIVFKIDYGDVQYIPIQFLQPLHKRFIQLHRLAFHCSLVNLIKPLDGWSLKVIDEFRSRLTTTFLYAKFINYNEIRDISEVEITEKSSKTSLNKDFQQYQMQRLILPMIDKFQYKHIPLEKLDCIQSNQIRLLYYICPSLFYVYLRENISSYISFQNDLQKVMQKHQSITTPIKYQPIAAQDNHAIWHRAVILDFTSDLTKICVYFIDIGQREYVSMNNIRQLPEEFHHKSALAIPCRLYNVYPINGNDQSIWESNDQVHDEFNRLMVNNVSCKVHIKQDQIIYDIEIDIPKIGDLGTFLFDKNLVSRTTMNSNLRPNFNSGQQLPQSFVRAQLLASGMTPLRQQQRSIQQNELYNNPNNMTQQPQTRMSHTGLQNTNVQQSPNTLAITGSSSTISTLPPQDGLYTITQVHSAGEFYGVSQSRERELESLFKYLEEFYNNNSINDQLLSVNVLVEGTPCVVQQGDKYHRVLIKRRENDTRASVKLIDRGDEVIVDISELLQIEKNISSIPIFAQPFRLRGYDELQNSANLTPTLKKLILNQRVHITQINPMTINGFYPVEIILADNHSVNKILFSNEKNLLSPTSISNNRPSFNQSHHTYIESQVFSNSNKHPSTINQDLSGRLSMTHRTNDILSTSSNILTGPSRTQPGRFGTGNSTASVIPSTNEQIPRFTNLTNRNNQTVDSTTSNSIWNKEQTNKSNFNITNQQSFGRQQSSSSQFNNSQKTDDDKISMTNNNQNRLSSMHYDNQQVSYEQKRSFSSGYSHDDRNEKQMSGNHFQKNDDSSNESNFRRGGFNRGTGFPDRGARGGFNDRHMNRNNDGNTNDHNTQFSSGFSKRGGGFTDGGGRSGNFHDRNNFNRNQNNDYNENNMQRSQNFNNNNTRGGFQNRRDQGDNRDHGDFGRRGSQRGGQRGGNFDSSNRGGRSNFRDRDNIGLQLSSDYNNSLKTFNNSSNIRQTNINFEAGDHFIENDIPKDNIFKFVISHIETANDFFIQLLSKGNELTKLSEILQNEYQQAPEANISSLKINQPCLAKSSDDCWYRATVLLTGLTKLKVRFIDFGDTTEVTSNTIRQLEKKHCLAAPYAYQCKFENVQILDNVNINNIIDQCVGKEFNGKIKTKTSDNKFILESDDFLQILLRTNAIKSKPKTISLKRFHYVIIHFECDKHEFFIQDDTETADKISELVQNEEPNAPTLTIDEVKQLLPNTMIIAMFDNQPYRAIIQSNESNNNDDDDDNINVYYVDYGNTNLCSKTSLKRCSEQLSSYPYQNKRCQLYGINLNEIDNAFKYVQENSDSENTEISIINEKNSLFNVLVYINNECINEKFGCDLNLIENNDNNIEIDNQPNIITSPSPPSPPPTITTIIEEQEQEQEQPISIDEKQTNDDVLSQNESSAVTQSENNESVTEKTLPEYRQGLLTHIEQTKPYVYIQLIPESEPIIEQINKLITKIIQDNQHNSSYEIGDHVIAQFSQDDSYYRARIESYLSSTNSYTVYFLDYGNLDENVQFDRLYSYSNELEDIEPQAHGYLLNKVDIELWNNTLYSLMDSKTNDIIEYTIIDKKNSIIDIKLDNNNNNIEQINSINLEENKIFSANISSVDNNFFYIHILPNDNLHLYEIEEYLQTYNKQTKDQWIINDLCIVLNNDNKYYRGQILDINDNKYNIRCIDYGYILENITNDYLFILSNDDEILKQLPLAHKCQLYGIDYINQKNVINDIIQCIPITESVTIHIENNDENNQCLYVTLIRENNDNVNIQCLSKNNIDTIEHENKEESDTNENNEIILSNSTDSINNIDEQKISQIENNNNNNQSNDITNVTENSSLLSITNNQTIDFGENDPSTTNTTIKDEINDSISSN</sequence>